<name>A0A851GFL5_9BACT</name>
<dbReference type="SUPFAM" id="SSF53649">
    <property type="entry name" value="Alkaline phosphatase-like"/>
    <property type="match status" value="1"/>
</dbReference>
<dbReference type="Proteomes" id="UP000557872">
    <property type="component" value="Unassembled WGS sequence"/>
</dbReference>
<reference evidence="1 2" key="1">
    <citation type="submission" date="2020-07" db="EMBL/GenBank/DDBJ databases">
        <title>Roseicoccus Jingziensis gen. nov., sp. nov., isolated from coastal seawater.</title>
        <authorList>
            <person name="Feng X."/>
        </authorList>
    </citation>
    <scope>NUCLEOTIDE SEQUENCE [LARGE SCALE GENOMIC DNA]</scope>
    <source>
        <strain evidence="1 2">N1E253</strain>
    </source>
</reference>
<organism evidence="1 2">
    <name type="scientific">Oceaniferula marina</name>
    <dbReference type="NCBI Taxonomy" id="2748318"/>
    <lineage>
        <taxon>Bacteria</taxon>
        <taxon>Pseudomonadati</taxon>
        <taxon>Verrucomicrobiota</taxon>
        <taxon>Verrucomicrobiia</taxon>
        <taxon>Verrucomicrobiales</taxon>
        <taxon>Verrucomicrobiaceae</taxon>
        <taxon>Oceaniferula</taxon>
    </lineage>
</organism>
<dbReference type="InterPro" id="IPR006311">
    <property type="entry name" value="TAT_signal"/>
</dbReference>
<dbReference type="EMBL" id="JACBAZ010000003">
    <property type="protein sequence ID" value="NWK55702.1"/>
    <property type="molecule type" value="Genomic_DNA"/>
</dbReference>
<dbReference type="InterPro" id="IPR017850">
    <property type="entry name" value="Alkaline_phosphatase_core_sf"/>
</dbReference>
<comment type="caution">
    <text evidence="1">The sequence shown here is derived from an EMBL/GenBank/DDBJ whole genome shotgun (WGS) entry which is preliminary data.</text>
</comment>
<dbReference type="PANTHER" id="PTHR43737">
    <property type="entry name" value="BLL7424 PROTEIN"/>
    <property type="match status" value="1"/>
</dbReference>
<protein>
    <submittedName>
        <fullName evidence="1">DUF1501 domain-containing protein</fullName>
    </submittedName>
</protein>
<dbReference type="Pfam" id="PF07394">
    <property type="entry name" value="DUF1501"/>
    <property type="match status" value="1"/>
</dbReference>
<dbReference type="AlphaFoldDB" id="A0A851GFL5"/>
<gene>
    <name evidence="1" type="ORF">HW115_08770</name>
</gene>
<dbReference type="PANTHER" id="PTHR43737:SF1">
    <property type="entry name" value="DUF1501 DOMAIN-CONTAINING PROTEIN"/>
    <property type="match status" value="1"/>
</dbReference>
<proteinExistence type="predicted"/>
<dbReference type="PROSITE" id="PS51318">
    <property type="entry name" value="TAT"/>
    <property type="match status" value="1"/>
</dbReference>
<evidence type="ECO:0000313" key="1">
    <source>
        <dbReference type="EMBL" id="NWK55702.1"/>
    </source>
</evidence>
<keyword evidence="2" id="KW-1185">Reference proteome</keyword>
<sequence length="440" mass="47562">MKQPLPHSRQADEITRRHFIAHAARTYLGVGLMPVLGGGLSPSSQAAAETTKPADSSAEAVIFLNMSGGMSHIDTFDVKPSKKSIQGPVSAIKTNADGIQISEYLPKTAEVMDKICIIRSMSSINGAHDRGQYVLHRSYAPRGTIVHPTLGAWTMKLKGRKNKEIPGFVTVGGGAANASAGFFGVKYAGVPLGRPDEGLKDSTRADTVAEQDFDRRLQLADALNQEFHRQHRNVETEAYDELYKEAVRLMRSEDLVAFDISKEPQQSRQAYGNNAFGQGCLLARRLVEHGVRYVEVNLGGWDTHYDNFTAVEARCQVLDRAYATLLLELEAKGLLDSTIVALSTEFGRSPEIVAEHNSGRDHHPTAFSSLLAGGGIKGGIVHGQTDSKGARVKKDKVGIEDFNATIAHALGMDTSAVLLSPSGRPFQVAHKGKPVKAILS</sequence>
<accession>A0A851GFL5</accession>
<dbReference type="RefSeq" id="WP_178932247.1">
    <property type="nucleotide sequence ID" value="NZ_JACBAZ010000003.1"/>
</dbReference>
<dbReference type="InterPro" id="IPR010869">
    <property type="entry name" value="DUF1501"/>
</dbReference>
<evidence type="ECO:0000313" key="2">
    <source>
        <dbReference type="Proteomes" id="UP000557872"/>
    </source>
</evidence>